<keyword evidence="4" id="KW-1185">Reference proteome</keyword>
<accession>A0A0E0HZ82</accession>
<evidence type="ECO:0000256" key="1">
    <source>
        <dbReference type="ARBA" id="ARBA00009533"/>
    </source>
</evidence>
<name>A0A0E0HZ82_ORYNI</name>
<sequence>MYRVQCVKICTSIYGEMNYADFRCKLLQNAGRPAIVNVNIGTTMRGAIDDVDEIIKTLENCGFHDRFYIHCDGALSGLMVPFIEQVG</sequence>
<reference evidence="3" key="2">
    <citation type="submission" date="2018-04" db="EMBL/GenBank/DDBJ databases">
        <title>OnivRS2 (Oryza nivara Reference Sequence Version 2).</title>
        <authorList>
            <person name="Zhang J."/>
            <person name="Kudrna D."/>
            <person name="Lee S."/>
            <person name="Talag J."/>
            <person name="Rajasekar S."/>
            <person name="Welchert J."/>
            <person name="Hsing Y.-I."/>
            <person name="Wing R.A."/>
        </authorList>
    </citation>
    <scope>NUCLEOTIDE SEQUENCE [LARGE SCALE GENOMIC DNA]</scope>
    <source>
        <strain evidence="3">SL10</strain>
    </source>
</reference>
<dbReference type="InterPro" id="IPR051151">
    <property type="entry name" value="Group_II_Decarboxylase"/>
</dbReference>
<evidence type="ECO:0000313" key="3">
    <source>
        <dbReference type="EnsemblPlants" id="ONIVA07G08980.1"/>
    </source>
</evidence>
<dbReference type="EnsemblPlants" id="ONIVA07G08980.1">
    <property type="protein sequence ID" value="ONIVA07G08980.1"/>
    <property type="gene ID" value="ONIVA07G08980"/>
</dbReference>
<protein>
    <recommendedName>
        <fullName evidence="5">Glutamate decarboxylase</fullName>
    </recommendedName>
</protein>
<dbReference type="InterPro" id="IPR015421">
    <property type="entry name" value="PyrdxlP-dep_Trfase_major"/>
</dbReference>
<dbReference type="PANTHER" id="PTHR46101:SF8">
    <property type="entry name" value="SERINE DECARBOXYLASE 2"/>
    <property type="match status" value="1"/>
</dbReference>
<dbReference type="OMA" id="ETRFTHD"/>
<comment type="similarity">
    <text evidence="1">Belongs to the group II decarboxylase family.</text>
</comment>
<dbReference type="eggNOG" id="KOG0629">
    <property type="taxonomic scope" value="Eukaryota"/>
</dbReference>
<dbReference type="GO" id="GO:0016831">
    <property type="term" value="F:carboxy-lyase activity"/>
    <property type="evidence" value="ECO:0007669"/>
    <property type="project" value="UniProtKB-KW"/>
</dbReference>
<keyword evidence="2" id="KW-0456">Lyase</keyword>
<dbReference type="AlphaFoldDB" id="A0A0E0HZ82"/>
<dbReference type="Gramene" id="ONIVA07G08980.1">
    <property type="protein sequence ID" value="ONIVA07G08980.1"/>
    <property type="gene ID" value="ONIVA07G08980"/>
</dbReference>
<evidence type="ECO:0000313" key="4">
    <source>
        <dbReference type="Proteomes" id="UP000006591"/>
    </source>
</evidence>
<dbReference type="PANTHER" id="PTHR46101">
    <property type="match status" value="1"/>
</dbReference>
<proteinExistence type="inferred from homology"/>
<dbReference type="HOGENOM" id="CLU_2487265_0_0_1"/>
<reference evidence="3" key="1">
    <citation type="submission" date="2015-04" db="UniProtKB">
        <authorList>
            <consortium name="EnsemblPlants"/>
        </authorList>
    </citation>
    <scope>IDENTIFICATION</scope>
    <source>
        <strain evidence="3">SL10</strain>
    </source>
</reference>
<dbReference type="InterPro" id="IPR015424">
    <property type="entry name" value="PyrdxlP-dep_Trfase"/>
</dbReference>
<dbReference type="Gene3D" id="3.40.640.10">
    <property type="entry name" value="Type I PLP-dependent aspartate aminotransferase-like (Major domain)"/>
    <property type="match status" value="1"/>
</dbReference>
<evidence type="ECO:0000256" key="2">
    <source>
        <dbReference type="ARBA" id="ARBA00022793"/>
    </source>
</evidence>
<dbReference type="STRING" id="4536.A0A0E0HZ82"/>
<evidence type="ECO:0008006" key="5">
    <source>
        <dbReference type="Google" id="ProtNLM"/>
    </source>
</evidence>
<dbReference type="SUPFAM" id="SSF53383">
    <property type="entry name" value="PLP-dependent transferases"/>
    <property type="match status" value="1"/>
</dbReference>
<organism evidence="3">
    <name type="scientific">Oryza nivara</name>
    <name type="common">Indian wild rice</name>
    <name type="synonym">Oryza sativa f. spontanea</name>
    <dbReference type="NCBI Taxonomy" id="4536"/>
    <lineage>
        <taxon>Eukaryota</taxon>
        <taxon>Viridiplantae</taxon>
        <taxon>Streptophyta</taxon>
        <taxon>Embryophyta</taxon>
        <taxon>Tracheophyta</taxon>
        <taxon>Spermatophyta</taxon>
        <taxon>Magnoliopsida</taxon>
        <taxon>Liliopsida</taxon>
        <taxon>Poales</taxon>
        <taxon>Poaceae</taxon>
        <taxon>BOP clade</taxon>
        <taxon>Oryzoideae</taxon>
        <taxon>Oryzeae</taxon>
        <taxon>Oryzinae</taxon>
        <taxon>Oryza</taxon>
    </lineage>
</organism>
<keyword evidence="2" id="KW-0210">Decarboxylase</keyword>
<dbReference type="Proteomes" id="UP000006591">
    <property type="component" value="Chromosome 7"/>
</dbReference>